<comment type="similarity">
    <text evidence="2">Belongs to the mitochondrion-specific ribosomal protein mS23 family.</text>
</comment>
<dbReference type="EMBL" id="CAJOBZ010000014">
    <property type="protein sequence ID" value="CAF4845860.1"/>
    <property type="molecule type" value="Genomic_DNA"/>
</dbReference>
<dbReference type="PANTHER" id="PTHR15925:SF2">
    <property type="entry name" value="SMALL RIBOSOMAL SUBUNIT PROTEIN MS23"/>
    <property type="match status" value="1"/>
</dbReference>
<dbReference type="AlphaFoldDB" id="A0A821RRT2"/>
<evidence type="ECO:0000256" key="2">
    <source>
        <dbReference type="ARBA" id="ARBA00009864"/>
    </source>
</evidence>
<organism evidence="8 9">
    <name type="scientific">Pieris macdunnoughi</name>
    <dbReference type="NCBI Taxonomy" id="345717"/>
    <lineage>
        <taxon>Eukaryota</taxon>
        <taxon>Metazoa</taxon>
        <taxon>Ecdysozoa</taxon>
        <taxon>Arthropoda</taxon>
        <taxon>Hexapoda</taxon>
        <taxon>Insecta</taxon>
        <taxon>Pterygota</taxon>
        <taxon>Neoptera</taxon>
        <taxon>Endopterygota</taxon>
        <taxon>Lepidoptera</taxon>
        <taxon>Glossata</taxon>
        <taxon>Ditrysia</taxon>
        <taxon>Papilionoidea</taxon>
        <taxon>Pieridae</taxon>
        <taxon>Pierinae</taxon>
        <taxon>Pieris</taxon>
    </lineage>
</organism>
<sequence length="154" mass="17543">MATSRLERIGTIFTRAEGLLKHGALKPDDRPIWFDVYQAFPPLVEPKFARPKPENKPIRQILYKEDAIRVKFHMKGHGLGLNMLSPYGETQTKKLIQKYEQLKEEGVQDTELVEKSVSSVISHKESEQITLKANPESATAQVLSEANLKNIFKQ</sequence>
<evidence type="ECO:0000256" key="1">
    <source>
        <dbReference type="ARBA" id="ARBA00004173"/>
    </source>
</evidence>
<evidence type="ECO:0000313" key="8">
    <source>
        <dbReference type="EMBL" id="CAF4845860.1"/>
    </source>
</evidence>
<dbReference type="CDD" id="cd23701">
    <property type="entry name" value="At1g26750"/>
    <property type="match status" value="1"/>
</dbReference>
<dbReference type="InterPro" id="IPR023611">
    <property type="entry name" value="mS23_dom_met"/>
</dbReference>
<evidence type="ECO:0000259" key="7">
    <source>
        <dbReference type="Pfam" id="PF10484"/>
    </source>
</evidence>
<dbReference type="GO" id="GO:0006412">
    <property type="term" value="P:translation"/>
    <property type="evidence" value="ECO:0007669"/>
    <property type="project" value="InterPro"/>
</dbReference>
<dbReference type="GO" id="GO:0005840">
    <property type="term" value="C:ribosome"/>
    <property type="evidence" value="ECO:0007669"/>
    <property type="project" value="InterPro"/>
</dbReference>
<keyword evidence="9" id="KW-1185">Reference proteome</keyword>
<evidence type="ECO:0000256" key="4">
    <source>
        <dbReference type="ARBA" id="ARBA00023128"/>
    </source>
</evidence>
<name>A0A821RRT2_9NEOP</name>
<evidence type="ECO:0000313" key="9">
    <source>
        <dbReference type="Proteomes" id="UP000663880"/>
    </source>
</evidence>
<dbReference type="GO" id="GO:0005739">
    <property type="term" value="C:mitochondrion"/>
    <property type="evidence" value="ECO:0007669"/>
    <property type="project" value="InterPro"/>
</dbReference>
<keyword evidence="4" id="KW-0496">Mitochondrion</keyword>
<evidence type="ECO:0000256" key="3">
    <source>
        <dbReference type="ARBA" id="ARBA00022980"/>
    </source>
</evidence>
<dbReference type="GO" id="GO:0003735">
    <property type="term" value="F:structural constituent of ribosome"/>
    <property type="evidence" value="ECO:0007669"/>
    <property type="project" value="InterPro"/>
</dbReference>
<dbReference type="OrthoDB" id="10012356at2759"/>
<gene>
    <name evidence="8" type="ORF">PMACD_LOCUS6626</name>
</gene>
<proteinExistence type="inferred from homology"/>
<evidence type="ECO:0000256" key="5">
    <source>
        <dbReference type="ARBA" id="ARBA00023274"/>
    </source>
</evidence>
<dbReference type="Pfam" id="PF10484">
    <property type="entry name" value="MRP-S23"/>
    <property type="match status" value="1"/>
</dbReference>
<dbReference type="PANTHER" id="PTHR15925">
    <property type="entry name" value="MITOCHONDRIAL RIBOSOMAL PROTEIN S23"/>
    <property type="match status" value="1"/>
</dbReference>
<dbReference type="InterPro" id="IPR059242">
    <property type="entry name" value="mS23_dom"/>
</dbReference>
<evidence type="ECO:0000256" key="6">
    <source>
        <dbReference type="ARBA" id="ARBA00035137"/>
    </source>
</evidence>
<comment type="subcellular location">
    <subcellularLocation>
        <location evidence="1">Mitochondrion</location>
    </subcellularLocation>
</comment>
<keyword evidence="5" id="KW-0687">Ribonucleoprotein</keyword>
<accession>A0A821RRT2</accession>
<reference evidence="8" key="1">
    <citation type="submission" date="2021-02" db="EMBL/GenBank/DDBJ databases">
        <authorList>
            <person name="Steward A R."/>
        </authorList>
    </citation>
    <scope>NUCLEOTIDE SEQUENCE</scope>
</reference>
<dbReference type="Proteomes" id="UP000663880">
    <property type="component" value="Unassembled WGS sequence"/>
</dbReference>
<keyword evidence="3" id="KW-0689">Ribosomal protein</keyword>
<dbReference type="InterPro" id="IPR019520">
    <property type="entry name" value="Ribosomal_mS23_met"/>
</dbReference>
<feature type="domain" description="Small ribosomal subunit protein mS23 conserved" evidence="7">
    <location>
        <begin position="2"/>
        <end position="118"/>
    </location>
</feature>
<protein>
    <recommendedName>
        <fullName evidence="6">Small ribosomal subunit protein mS23</fullName>
    </recommendedName>
</protein>
<comment type="caution">
    <text evidence="8">The sequence shown here is derived from an EMBL/GenBank/DDBJ whole genome shotgun (WGS) entry which is preliminary data.</text>
</comment>